<gene>
    <name evidence="6" type="primary">azoR</name>
    <name evidence="8" type="ORF">HNO88_002643</name>
</gene>
<dbReference type="SUPFAM" id="SSF52218">
    <property type="entry name" value="Flavoproteins"/>
    <property type="match status" value="1"/>
</dbReference>
<keyword evidence="4 6" id="KW-0520">NAD</keyword>
<evidence type="ECO:0000256" key="3">
    <source>
        <dbReference type="ARBA" id="ARBA00023002"/>
    </source>
</evidence>
<evidence type="ECO:0000256" key="4">
    <source>
        <dbReference type="ARBA" id="ARBA00023027"/>
    </source>
</evidence>
<evidence type="ECO:0000313" key="8">
    <source>
        <dbReference type="EMBL" id="MBB4859314.1"/>
    </source>
</evidence>
<keyword evidence="9" id="KW-1185">Reference proteome</keyword>
<dbReference type="InterPro" id="IPR029039">
    <property type="entry name" value="Flavoprotein-like_sf"/>
</dbReference>
<comment type="catalytic activity">
    <reaction evidence="6">
        <text>2 a quinone + NADH + H(+) = 2 a 1,4-benzosemiquinone + NAD(+)</text>
        <dbReference type="Rhea" id="RHEA:65952"/>
        <dbReference type="ChEBI" id="CHEBI:15378"/>
        <dbReference type="ChEBI" id="CHEBI:57540"/>
        <dbReference type="ChEBI" id="CHEBI:57945"/>
        <dbReference type="ChEBI" id="CHEBI:132124"/>
        <dbReference type="ChEBI" id="CHEBI:134225"/>
    </reaction>
</comment>
<evidence type="ECO:0000313" key="9">
    <source>
        <dbReference type="Proteomes" id="UP000555448"/>
    </source>
</evidence>
<dbReference type="Gene3D" id="3.40.50.360">
    <property type="match status" value="1"/>
</dbReference>
<reference evidence="8 9" key="1">
    <citation type="submission" date="2020-08" db="EMBL/GenBank/DDBJ databases">
        <title>Functional genomics of gut bacteria from endangered species of beetles.</title>
        <authorList>
            <person name="Carlos-Shanley C."/>
        </authorList>
    </citation>
    <scope>NUCLEOTIDE SEQUENCE [LARGE SCALE GENOMIC DNA]</scope>
    <source>
        <strain evidence="8 9">S00245</strain>
    </source>
</reference>
<evidence type="ECO:0000256" key="1">
    <source>
        <dbReference type="ARBA" id="ARBA00022630"/>
    </source>
</evidence>
<feature type="binding site" evidence="6">
    <location>
        <position position="10"/>
    </location>
    <ligand>
        <name>FMN</name>
        <dbReference type="ChEBI" id="CHEBI:58210"/>
    </ligand>
</feature>
<dbReference type="GO" id="GO:0010181">
    <property type="term" value="F:FMN binding"/>
    <property type="evidence" value="ECO:0007669"/>
    <property type="project" value="UniProtKB-UniRule"/>
</dbReference>
<name>A0A7W7KBN3_9SPHN</name>
<comment type="caution">
    <text evidence="6">Lacks conserved residue(s) required for the propagation of feature annotation.</text>
</comment>
<dbReference type="EMBL" id="JACHLR010000010">
    <property type="protein sequence ID" value="MBB4859314.1"/>
    <property type="molecule type" value="Genomic_DNA"/>
</dbReference>
<evidence type="ECO:0000256" key="5">
    <source>
        <dbReference type="ARBA" id="ARBA00048542"/>
    </source>
</evidence>
<evidence type="ECO:0000256" key="6">
    <source>
        <dbReference type="HAMAP-Rule" id="MF_01216"/>
    </source>
</evidence>
<comment type="caution">
    <text evidence="8">The sequence shown here is derived from an EMBL/GenBank/DDBJ whole genome shotgun (WGS) entry which is preliminary data.</text>
</comment>
<proteinExistence type="inferred from homology"/>
<feature type="binding site" evidence="6">
    <location>
        <begin position="136"/>
        <end position="139"/>
    </location>
    <ligand>
        <name>FMN</name>
        <dbReference type="ChEBI" id="CHEBI:58210"/>
    </ligand>
</feature>
<dbReference type="InterPro" id="IPR050104">
    <property type="entry name" value="FMN-dep_NADH:Q_OxRdtase_AzoR1"/>
</dbReference>
<comment type="function">
    <text evidence="6">Quinone reductase that provides resistance to thiol-specific stress caused by electrophilic quinones.</text>
</comment>
<dbReference type="AlphaFoldDB" id="A0A7W7KBN3"/>
<comment type="subunit">
    <text evidence="6">Homodimer.</text>
</comment>
<dbReference type="RefSeq" id="WP_184245936.1">
    <property type="nucleotide sequence ID" value="NZ_JACHLR010000010.1"/>
</dbReference>
<keyword evidence="3 6" id="KW-0560">Oxidoreductase</keyword>
<keyword evidence="1 6" id="KW-0285">Flavoprotein</keyword>
<comment type="cofactor">
    <cofactor evidence="6">
        <name>FMN</name>
        <dbReference type="ChEBI" id="CHEBI:58210"/>
    </cofactor>
    <text evidence="6">Binds 1 FMN per subunit.</text>
</comment>
<evidence type="ECO:0000259" key="7">
    <source>
        <dbReference type="Pfam" id="PF02525"/>
    </source>
</evidence>
<comment type="similarity">
    <text evidence="6">Belongs to the azoreductase type 1 family.</text>
</comment>
<dbReference type="GO" id="GO:0009055">
    <property type="term" value="F:electron transfer activity"/>
    <property type="evidence" value="ECO:0007669"/>
    <property type="project" value="UniProtKB-UniRule"/>
</dbReference>
<comment type="function">
    <text evidence="6">Also exhibits azoreductase activity. Catalyzes the reductive cleavage of the azo bond in aromatic azo compounds to the corresponding amines.</text>
</comment>
<dbReference type="GO" id="GO:0016652">
    <property type="term" value="F:oxidoreductase activity, acting on NAD(P)H as acceptor"/>
    <property type="evidence" value="ECO:0007669"/>
    <property type="project" value="UniProtKB-UniRule"/>
</dbReference>
<feature type="domain" description="Flavodoxin-like fold" evidence="7">
    <location>
        <begin position="3"/>
        <end position="195"/>
    </location>
</feature>
<dbReference type="InterPro" id="IPR003680">
    <property type="entry name" value="Flavodoxin_fold"/>
</dbReference>
<sequence>MASILLITASPYGGASRGAILAMQAVENLQRNHPSLNLVVRDLSALATATIHSSYAEAVVGGLAHDAEAFVLSEELIRELEDATFVVIATPMHNYTVPASLKMWIDFVLRYGRSFAPIDGVKTGFLKNRPTLVVVTAGGIVNGDGRAQPDYLTGYLGDVLSTVGIHDLRFVYLDGLASPVRAEQVAADGAQTIQQDEVFGLGAPAGEFA</sequence>
<dbReference type="EC" id="1.7.1.17" evidence="6"/>
<dbReference type="Pfam" id="PF02525">
    <property type="entry name" value="Flavodoxin_2"/>
    <property type="match status" value="1"/>
</dbReference>
<keyword evidence="2 6" id="KW-0288">FMN</keyword>
<dbReference type="InterPro" id="IPR023048">
    <property type="entry name" value="NADH:quinone_OxRdtase_FMN_depd"/>
</dbReference>
<organism evidence="8 9">
    <name type="scientific">Novosphingobium chloroacetimidivorans</name>
    <dbReference type="NCBI Taxonomy" id="1428314"/>
    <lineage>
        <taxon>Bacteria</taxon>
        <taxon>Pseudomonadati</taxon>
        <taxon>Pseudomonadota</taxon>
        <taxon>Alphaproteobacteria</taxon>
        <taxon>Sphingomonadales</taxon>
        <taxon>Sphingomonadaceae</taxon>
        <taxon>Novosphingobium</taxon>
    </lineage>
</organism>
<dbReference type="PANTHER" id="PTHR43741:SF4">
    <property type="entry name" value="FMN-DEPENDENT NADH:QUINONE OXIDOREDUCTASE"/>
    <property type="match status" value="1"/>
</dbReference>
<dbReference type="PANTHER" id="PTHR43741">
    <property type="entry name" value="FMN-DEPENDENT NADH-AZOREDUCTASE 1"/>
    <property type="match status" value="1"/>
</dbReference>
<accession>A0A7W7KBN3</accession>
<protein>
    <recommendedName>
        <fullName evidence="6">FMN dependent NADH:quinone oxidoreductase</fullName>
        <ecNumber evidence="6">1.6.5.-</ecNumber>
    </recommendedName>
    <alternativeName>
        <fullName evidence="6">Azo-dye reductase</fullName>
    </alternativeName>
    <alternativeName>
        <fullName evidence="6">FMN-dependent NADH-azo compound oxidoreductase</fullName>
    </alternativeName>
    <alternativeName>
        <fullName evidence="6">FMN-dependent NADH-azoreductase</fullName>
        <ecNumber evidence="6">1.7.1.17</ecNumber>
    </alternativeName>
</protein>
<dbReference type="Proteomes" id="UP000555448">
    <property type="component" value="Unassembled WGS sequence"/>
</dbReference>
<dbReference type="HAMAP" id="MF_01216">
    <property type="entry name" value="Azoreductase_type1"/>
    <property type="match status" value="1"/>
</dbReference>
<dbReference type="EC" id="1.6.5.-" evidence="6"/>
<dbReference type="GO" id="GO:0016655">
    <property type="term" value="F:oxidoreductase activity, acting on NAD(P)H, quinone or similar compound as acceptor"/>
    <property type="evidence" value="ECO:0007669"/>
    <property type="project" value="InterPro"/>
</dbReference>
<evidence type="ECO:0000256" key="2">
    <source>
        <dbReference type="ARBA" id="ARBA00022643"/>
    </source>
</evidence>
<comment type="catalytic activity">
    <reaction evidence="5">
        <text>N,N-dimethyl-1,4-phenylenediamine + anthranilate + 2 NAD(+) = 2-(4-dimethylaminophenyl)diazenylbenzoate + 2 NADH + 2 H(+)</text>
        <dbReference type="Rhea" id="RHEA:55872"/>
        <dbReference type="ChEBI" id="CHEBI:15378"/>
        <dbReference type="ChEBI" id="CHEBI:15783"/>
        <dbReference type="ChEBI" id="CHEBI:16567"/>
        <dbReference type="ChEBI" id="CHEBI:57540"/>
        <dbReference type="ChEBI" id="CHEBI:57945"/>
        <dbReference type="ChEBI" id="CHEBI:71579"/>
        <dbReference type="EC" id="1.7.1.17"/>
    </reaction>
    <physiologicalReaction direction="right-to-left" evidence="5">
        <dbReference type="Rhea" id="RHEA:55874"/>
    </physiologicalReaction>
</comment>